<dbReference type="GO" id="GO:0016301">
    <property type="term" value="F:kinase activity"/>
    <property type="evidence" value="ECO:0007669"/>
    <property type="project" value="UniProtKB-KW"/>
</dbReference>
<organism evidence="7 8">
    <name type="scientific">Nocardioides panacihumi</name>
    <dbReference type="NCBI Taxonomy" id="400774"/>
    <lineage>
        <taxon>Bacteria</taxon>
        <taxon>Bacillati</taxon>
        <taxon>Actinomycetota</taxon>
        <taxon>Actinomycetes</taxon>
        <taxon>Propionibacteriales</taxon>
        <taxon>Nocardioidaceae</taxon>
        <taxon>Nocardioides</taxon>
    </lineage>
</organism>
<protein>
    <recommendedName>
        <fullName evidence="1">pyridoxal kinase</fullName>
        <ecNumber evidence="1">2.7.1.35</ecNumber>
    </recommendedName>
</protein>
<evidence type="ECO:0000256" key="5">
    <source>
        <dbReference type="ARBA" id="ARBA00022840"/>
    </source>
</evidence>
<evidence type="ECO:0000256" key="1">
    <source>
        <dbReference type="ARBA" id="ARBA00012104"/>
    </source>
</evidence>
<feature type="domain" description="Pyridoxamine kinase/Phosphomethylpyrimidine kinase" evidence="6">
    <location>
        <begin position="91"/>
        <end position="255"/>
    </location>
</feature>
<dbReference type="InterPro" id="IPR004625">
    <property type="entry name" value="PyrdxlKinase"/>
</dbReference>
<dbReference type="EMBL" id="BAAAPB010000001">
    <property type="protein sequence ID" value="GAA1945484.1"/>
    <property type="molecule type" value="Genomic_DNA"/>
</dbReference>
<keyword evidence="2" id="KW-0808">Transferase</keyword>
<dbReference type="Gene3D" id="3.40.1190.20">
    <property type="match status" value="1"/>
</dbReference>
<proteinExistence type="predicted"/>
<dbReference type="Pfam" id="PF08543">
    <property type="entry name" value="Phos_pyr_kin"/>
    <property type="match status" value="1"/>
</dbReference>
<dbReference type="EC" id="2.7.1.35" evidence="1"/>
<dbReference type="InterPro" id="IPR029056">
    <property type="entry name" value="Ribokinase-like"/>
</dbReference>
<evidence type="ECO:0000313" key="8">
    <source>
        <dbReference type="Proteomes" id="UP001500571"/>
    </source>
</evidence>
<name>A0ABN2Q663_9ACTN</name>
<gene>
    <name evidence="7" type="primary">pdxY</name>
    <name evidence="7" type="ORF">GCM10009798_00540</name>
</gene>
<dbReference type="RefSeq" id="WP_344041198.1">
    <property type="nucleotide sequence ID" value="NZ_BAAAPB010000001.1"/>
</dbReference>
<evidence type="ECO:0000256" key="4">
    <source>
        <dbReference type="ARBA" id="ARBA00022777"/>
    </source>
</evidence>
<evidence type="ECO:0000313" key="7">
    <source>
        <dbReference type="EMBL" id="GAA1945484.1"/>
    </source>
</evidence>
<dbReference type="SUPFAM" id="SSF53613">
    <property type="entry name" value="Ribokinase-like"/>
    <property type="match status" value="1"/>
</dbReference>
<dbReference type="NCBIfam" id="TIGR00687">
    <property type="entry name" value="pyridox_kin"/>
    <property type="match status" value="1"/>
</dbReference>
<evidence type="ECO:0000259" key="6">
    <source>
        <dbReference type="Pfam" id="PF08543"/>
    </source>
</evidence>
<dbReference type="PANTHER" id="PTHR10534:SF2">
    <property type="entry name" value="PYRIDOXAL KINASE"/>
    <property type="match status" value="1"/>
</dbReference>
<dbReference type="CDD" id="cd01173">
    <property type="entry name" value="pyridoxal_pyridoxamine_kinase"/>
    <property type="match status" value="1"/>
</dbReference>
<keyword evidence="3" id="KW-0547">Nucleotide-binding</keyword>
<dbReference type="Proteomes" id="UP001500571">
    <property type="component" value="Unassembled WGS sequence"/>
</dbReference>
<evidence type="ECO:0000256" key="3">
    <source>
        <dbReference type="ARBA" id="ARBA00022741"/>
    </source>
</evidence>
<evidence type="ECO:0000256" key="2">
    <source>
        <dbReference type="ARBA" id="ARBA00022679"/>
    </source>
</evidence>
<keyword evidence="4 7" id="KW-0418">Kinase</keyword>
<dbReference type="PANTHER" id="PTHR10534">
    <property type="entry name" value="PYRIDOXAL KINASE"/>
    <property type="match status" value="1"/>
</dbReference>
<keyword evidence="8" id="KW-1185">Reference proteome</keyword>
<sequence length="283" mass="29620">MQILSIQSHVAFGYVGNSAAVFPLQRLGHEVWPVLTVNFSNHTGYGEWRGPLVAPADVAAVIDGISERAAFPGIDAVLSGYQGDPAVGAVILDAVAKVKAANPDAVYCCDPVMGDVGRGFFVRPGIPEFMRDEVVPAADVITPNHFELDFLSGRTTTTLDEVVAAVDVVRATGPRDVLVTSVVHGALGSEELDLVAVSDEGAWAVTTPLLPITPNGGGDVTAAVYLAHLRTTGSPATALGLTANTLFAILERTLASGRRELELVASQDAIATPPTRFTVRALR</sequence>
<dbReference type="NCBIfam" id="NF004398">
    <property type="entry name" value="PRK05756.1"/>
    <property type="match status" value="1"/>
</dbReference>
<keyword evidence="5" id="KW-0067">ATP-binding</keyword>
<dbReference type="InterPro" id="IPR013749">
    <property type="entry name" value="PM/HMP-P_kinase-1"/>
</dbReference>
<reference evidence="7 8" key="1">
    <citation type="journal article" date="2019" name="Int. J. Syst. Evol. Microbiol.">
        <title>The Global Catalogue of Microorganisms (GCM) 10K type strain sequencing project: providing services to taxonomists for standard genome sequencing and annotation.</title>
        <authorList>
            <consortium name="The Broad Institute Genomics Platform"/>
            <consortium name="The Broad Institute Genome Sequencing Center for Infectious Disease"/>
            <person name="Wu L."/>
            <person name="Ma J."/>
        </authorList>
    </citation>
    <scope>NUCLEOTIDE SEQUENCE [LARGE SCALE GENOMIC DNA]</scope>
    <source>
        <strain evidence="7 8">JCM 15309</strain>
    </source>
</reference>
<accession>A0ABN2Q663</accession>
<comment type="caution">
    <text evidence="7">The sequence shown here is derived from an EMBL/GenBank/DDBJ whole genome shotgun (WGS) entry which is preliminary data.</text>
</comment>